<name>A0A2G8TLZ2_9BURK</name>
<keyword evidence="3" id="KW-1185">Reference proteome</keyword>
<protein>
    <submittedName>
        <fullName evidence="2">Uncharacterized protein</fullName>
    </submittedName>
</protein>
<feature type="region of interest" description="Disordered" evidence="1">
    <location>
        <begin position="23"/>
        <end position="74"/>
    </location>
</feature>
<gene>
    <name evidence="2" type="ORF">CR105_02710</name>
</gene>
<accession>A0A2G8TLZ2</accession>
<evidence type="ECO:0000313" key="3">
    <source>
        <dbReference type="Proteomes" id="UP000230390"/>
    </source>
</evidence>
<reference evidence="2 3" key="1">
    <citation type="submission" date="2017-10" db="EMBL/GenBank/DDBJ databases">
        <title>Massilia psychrophilum sp. nov., a novel purple-pigmented bacterium isolated from Tianshan glacier, Xinjiang Municipality, China.</title>
        <authorList>
            <person name="Wang H."/>
        </authorList>
    </citation>
    <scope>NUCLEOTIDE SEQUENCE [LARGE SCALE GENOMIC DNA]</scope>
    <source>
        <strain evidence="2 3">JCM 30074</strain>
    </source>
</reference>
<comment type="caution">
    <text evidence="2">The sequence shown here is derived from an EMBL/GenBank/DDBJ whole genome shotgun (WGS) entry which is preliminary data.</text>
</comment>
<dbReference type="Proteomes" id="UP000230390">
    <property type="component" value="Unassembled WGS sequence"/>
</dbReference>
<feature type="compositionally biased region" description="Basic and acidic residues" evidence="1">
    <location>
        <begin position="55"/>
        <end position="74"/>
    </location>
</feature>
<organism evidence="2 3">
    <name type="scientific">Massilia eurypsychrophila</name>
    <dbReference type="NCBI Taxonomy" id="1485217"/>
    <lineage>
        <taxon>Bacteria</taxon>
        <taxon>Pseudomonadati</taxon>
        <taxon>Pseudomonadota</taxon>
        <taxon>Betaproteobacteria</taxon>
        <taxon>Burkholderiales</taxon>
        <taxon>Oxalobacteraceae</taxon>
        <taxon>Telluria group</taxon>
        <taxon>Massilia</taxon>
    </lineage>
</organism>
<dbReference type="EMBL" id="PDOC01000001">
    <property type="protein sequence ID" value="PIL47067.1"/>
    <property type="molecule type" value="Genomic_DNA"/>
</dbReference>
<dbReference type="AlphaFoldDB" id="A0A2G8TLZ2"/>
<proteinExistence type="predicted"/>
<evidence type="ECO:0000256" key="1">
    <source>
        <dbReference type="SAM" id="MobiDB-lite"/>
    </source>
</evidence>
<evidence type="ECO:0000313" key="2">
    <source>
        <dbReference type="EMBL" id="PIL47067.1"/>
    </source>
</evidence>
<sequence>MLAAHAGAQENITAKGVAALEQAKRSAVEADKDIRAAEPPPPEKKPPALSGGESASERFDKAAEGAFNDRSKTRTIDHYRSADGVVIERITYAGKSYCVTSSTVNYIPGILHDSSKAREVTCPPADAGWVRK</sequence>
<feature type="compositionally biased region" description="Basic and acidic residues" evidence="1">
    <location>
        <begin position="23"/>
        <end position="46"/>
    </location>
</feature>